<dbReference type="GO" id="GO:0006508">
    <property type="term" value="P:proteolysis"/>
    <property type="evidence" value="ECO:0007669"/>
    <property type="project" value="UniProtKB-KW"/>
</dbReference>
<feature type="compositionally biased region" description="Acidic residues" evidence="12">
    <location>
        <begin position="549"/>
        <end position="565"/>
    </location>
</feature>
<reference evidence="14 15" key="1">
    <citation type="submission" date="2024-10" db="EMBL/GenBank/DDBJ databases">
        <title>Updated reference genomes for cyclostephanoid diatoms.</title>
        <authorList>
            <person name="Roberts W.R."/>
            <person name="Alverson A.J."/>
        </authorList>
    </citation>
    <scope>NUCLEOTIDE SEQUENCE [LARGE SCALE GENOMIC DNA]</scope>
    <source>
        <strain evidence="14 15">AJA010-31</strain>
    </source>
</reference>
<evidence type="ECO:0000256" key="3">
    <source>
        <dbReference type="ARBA" id="ARBA00022448"/>
    </source>
</evidence>
<gene>
    <name evidence="14" type="ORF">ACHAWO_011168</name>
</gene>
<comment type="caution">
    <text evidence="14">The sequence shown here is derived from an EMBL/GenBank/DDBJ whole genome shotgun (WGS) entry which is preliminary data.</text>
</comment>
<dbReference type="GO" id="GO:0006914">
    <property type="term" value="P:autophagy"/>
    <property type="evidence" value="ECO:0007669"/>
    <property type="project" value="UniProtKB-KW"/>
</dbReference>
<name>A0ABD3QF25_9STRA</name>
<evidence type="ECO:0000256" key="5">
    <source>
        <dbReference type="ARBA" id="ARBA00022670"/>
    </source>
</evidence>
<evidence type="ECO:0000256" key="12">
    <source>
        <dbReference type="SAM" id="MobiDB-lite"/>
    </source>
</evidence>
<dbReference type="GO" id="GO:0008234">
    <property type="term" value="F:cysteine-type peptidase activity"/>
    <property type="evidence" value="ECO:0007669"/>
    <property type="project" value="UniProtKB-KW"/>
</dbReference>
<dbReference type="InterPro" id="IPR038765">
    <property type="entry name" value="Papain-like_cys_pep_sf"/>
</dbReference>
<sequence>MPPHHHERTYSGKPTGRKATMFELDTIQHRHTTYDDASSHSSSESSKSSHGELHSETNGAIYVLGRRVDDETTLRQFQKKLYWMTYRRDLQVGLRPYGGGGKFGGVTAGVSSNSQAADGCKSLEALADEASCGLRTDAGWGCMLRSAQMMLAQTVRVHFNTFANATNLYARRKDSLEEVRIATWFADFPNPDLSNDYRNDLNDDPGLITTSTEKKQSKVELVDNHHWYSLHQMVAAGLGLGVLPGEWYGPTTACHVLRELNELHCAHLETRISNRQSTVHRMFRVYVATEGCIYLDTIAKLMTKDQDTEQSTADPLTFDDPLSMPPPTAVKKQQWDSALLLLLPLRLGIHSIPIEKYSASLSKLMQFTQSVGMLGGTPRHALWFYGAEDVAMTPDGNADNAGGWYGLDPHTTQPAPRGKLEEINDSANGSKKQIYKWKVNLNESYLRSLHIGGASHSNHEKAIPLSNLDPTLALGFYFANHDDFASFQTSLHDLNSECKKSKAPAVISVLEKSPNYEVDVGEVMKHLALNKEDALEDELDGFSMKSEEDILEEDNDDDEDEYVLV</sequence>
<evidence type="ECO:0000313" key="14">
    <source>
        <dbReference type="EMBL" id="KAL3798493.1"/>
    </source>
</evidence>
<dbReference type="PANTHER" id="PTHR22624:SF49">
    <property type="entry name" value="CYSTEINE PROTEASE"/>
    <property type="match status" value="1"/>
</dbReference>
<evidence type="ECO:0000256" key="11">
    <source>
        <dbReference type="RuleBase" id="RU363115"/>
    </source>
</evidence>
<dbReference type="AlphaFoldDB" id="A0ABD3QF25"/>
<evidence type="ECO:0000256" key="8">
    <source>
        <dbReference type="ARBA" id="ARBA00022927"/>
    </source>
</evidence>
<evidence type="ECO:0000256" key="4">
    <source>
        <dbReference type="ARBA" id="ARBA00022490"/>
    </source>
</evidence>
<dbReference type="InterPro" id="IPR005078">
    <property type="entry name" value="Peptidase_C54"/>
</dbReference>
<keyword evidence="7" id="KW-0788">Thiol protease</keyword>
<dbReference type="GO" id="GO:0005737">
    <property type="term" value="C:cytoplasm"/>
    <property type="evidence" value="ECO:0007669"/>
    <property type="project" value="UniProtKB-SubCell"/>
</dbReference>
<comment type="subcellular location">
    <subcellularLocation>
        <location evidence="1 11">Cytoplasm</location>
    </subcellularLocation>
</comment>
<evidence type="ECO:0000256" key="6">
    <source>
        <dbReference type="ARBA" id="ARBA00022801"/>
    </source>
</evidence>
<evidence type="ECO:0000313" key="15">
    <source>
        <dbReference type="Proteomes" id="UP001530400"/>
    </source>
</evidence>
<dbReference type="PANTHER" id="PTHR22624">
    <property type="entry name" value="CYSTEINE PROTEASE ATG4"/>
    <property type="match status" value="1"/>
</dbReference>
<keyword evidence="9 11" id="KW-0072">Autophagy</keyword>
<keyword evidence="8 11" id="KW-0653">Protein transport</keyword>
<dbReference type="Pfam" id="PF03416">
    <property type="entry name" value="Peptidase_C54"/>
    <property type="match status" value="1"/>
</dbReference>
<evidence type="ECO:0000256" key="2">
    <source>
        <dbReference type="ARBA" id="ARBA00010958"/>
    </source>
</evidence>
<dbReference type="GO" id="GO:0015031">
    <property type="term" value="P:protein transport"/>
    <property type="evidence" value="ECO:0007669"/>
    <property type="project" value="UniProtKB-KW"/>
</dbReference>
<feature type="region of interest" description="Disordered" evidence="12">
    <location>
        <begin position="543"/>
        <end position="565"/>
    </location>
</feature>
<keyword evidence="3" id="KW-0813">Transport</keyword>
<protein>
    <recommendedName>
        <fullName evidence="11">Cysteine protease</fullName>
        <ecNumber evidence="11">3.4.22.-</ecNumber>
    </recommendedName>
</protein>
<dbReference type="EMBL" id="JALLPJ020000216">
    <property type="protein sequence ID" value="KAL3798493.1"/>
    <property type="molecule type" value="Genomic_DNA"/>
</dbReference>
<feature type="domain" description="Peptidase C54 catalytic" evidence="13">
    <location>
        <begin position="74"/>
        <end position="488"/>
    </location>
</feature>
<evidence type="ECO:0000256" key="9">
    <source>
        <dbReference type="ARBA" id="ARBA00023006"/>
    </source>
</evidence>
<dbReference type="SUPFAM" id="SSF54001">
    <property type="entry name" value="Cysteine proteinases"/>
    <property type="match status" value="1"/>
</dbReference>
<dbReference type="InterPro" id="IPR046792">
    <property type="entry name" value="Peptidase_C54_cat"/>
</dbReference>
<evidence type="ECO:0000256" key="7">
    <source>
        <dbReference type="ARBA" id="ARBA00022807"/>
    </source>
</evidence>
<comment type="catalytic activity">
    <reaction evidence="10">
        <text>[protein]-C-terminal L-amino acid-glycyl-phosphatidylethanolamide + H2O = [protein]-C-terminal L-amino acid-glycine + a 1,2-diacyl-sn-glycero-3-phosphoethanolamine</text>
        <dbReference type="Rhea" id="RHEA:67548"/>
        <dbReference type="Rhea" id="RHEA-COMP:17323"/>
        <dbReference type="Rhea" id="RHEA-COMP:17324"/>
        <dbReference type="ChEBI" id="CHEBI:15377"/>
        <dbReference type="ChEBI" id="CHEBI:64612"/>
        <dbReference type="ChEBI" id="CHEBI:172940"/>
        <dbReference type="ChEBI" id="CHEBI:172941"/>
    </reaction>
    <physiologicalReaction direction="left-to-right" evidence="10">
        <dbReference type="Rhea" id="RHEA:67549"/>
    </physiologicalReaction>
</comment>
<comment type="similarity">
    <text evidence="2 11">Belongs to the peptidase C54 family.</text>
</comment>
<keyword evidence="6 11" id="KW-0378">Hydrolase</keyword>
<evidence type="ECO:0000256" key="1">
    <source>
        <dbReference type="ARBA" id="ARBA00004496"/>
    </source>
</evidence>
<accession>A0ABD3QF25</accession>
<comment type="function">
    <text evidence="11">Cysteine protease that plays a key role in autophagy by mediating both proteolytic activation and delipidation of ATG8 family proteins.</text>
</comment>
<keyword evidence="5 11" id="KW-0645">Protease</keyword>
<keyword evidence="4 11" id="KW-0963">Cytoplasm</keyword>
<evidence type="ECO:0000259" key="13">
    <source>
        <dbReference type="Pfam" id="PF03416"/>
    </source>
</evidence>
<keyword evidence="15" id="KW-1185">Reference proteome</keyword>
<evidence type="ECO:0000256" key="10">
    <source>
        <dbReference type="ARBA" id="ARBA00029362"/>
    </source>
</evidence>
<proteinExistence type="inferred from homology"/>
<dbReference type="EC" id="3.4.22.-" evidence="11"/>
<organism evidence="14 15">
    <name type="scientific">Cyclotella atomus</name>
    <dbReference type="NCBI Taxonomy" id="382360"/>
    <lineage>
        <taxon>Eukaryota</taxon>
        <taxon>Sar</taxon>
        <taxon>Stramenopiles</taxon>
        <taxon>Ochrophyta</taxon>
        <taxon>Bacillariophyta</taxon>
        <taxon>Coscinodiscophyceae</taxon>
        <taxon>Thalassiosirophycidae</taxon>
        <taxon>Stephanodiscales</taxon>
        <taxon>Stephanodiscaceae</taxon>
        <taxon>Cyclotella</taxon>
    </lineage>
</organism>
<dbReference type="Proteomes" id="UP001530400">
    <property type="component" value="Unassembled WGS sequence"/>
</dbReference>
<feature type="region of interest" description="Disordered" evidence="12">
    <location>
        <begin position="32"/>
        <end position="54"/>
    </location>
</feature>